<evidence type="ECO:0000313" key="5">
    <source>
        <dbReference type="Proteomes" id="UP000540266"/>
    </source>
</evidence>
<dbReference type="RefSeq" id="WP_012482750.1">
    <property type="nucleotide sequence ID" value="NZ_CP013532.1"/>
</dbReference>
<dbReference type="EMBL" id="CP064931">
    <property type="protein sequence ID" value="QPK07875.1"/>
    <property type="molecule type" value="Genomic_DNA"/>
</dbReference>
<dbReference type="InterPro" id="IPR005835">
    <property type="entry name" value="NTP_transferase_dom"/>
</dbReference>
<dbReference type="AlphaFoldDB" id="A0A192T6B1"/>
<reference evidence="3 5" key="2">
    <citation type="submission" date="2020-11" db="EMBL/GenBank/DDBJ databases">
        <title>Indigenous Rhizobia Nodulating Common beans in Western Kenya.</title>
        <authorList>
            <person name="Wekesa C.S."/>
            <person name="Oelmueller R."/>
            <person name="Furch A.C."/>
        </authorList>
    </citation>
    <scope>NUCLEOTIDE SEQUENCE [LARGE SCALE GENOMIC DNA]</scope>
    <source>
        <strain evidence="5">BS3</strain>
        <strain evidence="3">S3</strain>
    </source>
</reference>
<accession>A0A192T6B1</accession>
<dbReference type="Gene3D" id="3.90.550.10">
    <property type="entry name" value="Spore Coat Polysaccharide Biosynthesis Protein SpsA, Chain A"/>
    <property type="match status" value="1"/>
</dbReference>
<name>A0A192T6B1_9HYPH</name>
<dbReference type="Proteomes" id="UP000078551">
    <property type="component" value="Chromosome"/>
</dbReference>
<dbReference type="GeneID" id="45956161"/>
<proteinExistence type="predicted"/>
<gene>
    <name evidence="2" type="ORF">AMC81_CH00798</name>
    <name evidence="3" type="ORF">HER27_015595</name>
</gene>
<dbReference type="EMBL" id="CP013568">
    <property type="protein sequence ID" value="ANL83613.1"/>
    <property type="molecule type" value="Genomic_DNA"/>
</dbReference>
<dbReference type="CDD" id="cd04181">
    <property type="entry name" value="NTP_transferase"/>
    <property type="match status" value="1"/>
</dbReference>
<evidence type="ECO:0000313" key="4">
    <source>
        <dbReference type="Proteomes" id="UP000078551"/>
    </source>
</evidence>
<dbReference type="SUPFAM" id="SSF53448">
    <property type="entry name" value="Nucleotide-diphospho-sugar transferases"/>
    <property type="match status" value="1"/>
</dbReference>
<protein>
    <submittedName>
        <fullName evidence="3">Nucleotidyltransferase family protein</fullName>
    </submittedName>
    <submittedName>
        <fullName evidence="2">Nucleotidyltransferase protein</fullName>
    </submittedName>
</protein>
<dbReference type="PANTHER" id="PTHR22572">
    <property type="entry name" value="SUGAR-1-PHOSPHATE GUANYL TRANSFERASE"/>
    <property type="match status" value="1"/>
</dbReference>
<sequence>MSRRAVILAGGMGTRLRPYTVVLPKPLMPIGDYPILEVIIRQLIAGGFQHITLAVNHQAELIKAFFQDGDKWGVRIDYSLEDEPLGTMGPLRLIKDLPENFLVMNGDILTDLNYADFHDTHVRDGNIFTISSKTRQHRIDYGVLDTSESGLLTGFREKPTAEYKVSMGVYMVSSGAVEHIPQRGAYGFDQLMLDLLAAGKPATVRDFAGYWLDIGRPDDYALAIEQFETMQSRFLNG</sequence>
<feature type="domain" description="Nucleotidyl transferase" evidence="1">
    <location>
        <begin position="5"/>
        <end position="226"/>
    </location>
</feature>
<reference evidence="2 4" key="1">
    <citation type="submission" date="2015-11" db="EMBL/GenBank/DDBJ databases">
        <title>The limits of bacterial species coexistence and the symbiotic plasmid transference in sympatric Rhizobium populations.</title>
        <authorList>
            <person name="Perez-Carrascal O.M."/>
            <person name="VanInsberghe D."/>
            <person name="Juarez S."/>
            <person name="Polz M.F."/>
            <person name="Vinuesa P."/>
            <person name="Gonzalez V."/>
        </authorList>
    </citation>
    <scope>NUCLEOTIDE SEQUENCE [LARGE SCALE GENOMIC DNA]</scope>
    <source>
        <strain evidence="2 4">N771</strain>
    </source>
</reference>
<evidence type="ECO:0000313" key="3">
    <source>
        <dbReference type="EMBL" id="QPK07875.1"/>
    </source>
</evidence>
<dbReference type="Proteomes" id="UP000540266">
    <property type="component" value="Chromosome"/>
</dbReference>
<dbReference type="InterPro" id="IPR050486">
    <property type="entry name" value="Mannose-1P_guanyltransferase"/>
</dbReference>
<dbReference type="Pfam" id="PF00483">
    <property type="entry name" value="NTP_transferase"/>
    <property type="match status" value="1"/>
</dbReference>
<dbReference type="InterPro" id="IPR029044">
    <property type="entry name" value="Nucleotide-diphossugar_trans"/>
</dbReference>
<evidence type="ECO:0000259" key="1">
    <source>
        <dbReference type="Pfam" id="PF00483"/>
    </source>
</evidence>
<organism evidence="3 5">
    <name type="scientific">Rhizobium phaseoli</name>
    <dbReference type="NCBI Taxonomy" id="396"/>
    <lineage>
        <taxon>Bacteria</taxon>
        <taxon>Pseudomonadati</taxon>
        <taxon>Pseudomonadota</taxon>
        <taxon>Alphaproteobacteria</taxon>
        <taxon>Hyphomicrobiales</taxon>
        <taxon>Rhizobiaceae</taxon>
        <taxon>Rhizobium/Agrobacterium group</taxon>
        <taxon>Rhizobium</taxon>
    </lineage>
</organism>
<dbReference type="STRING" id="396.AMC85_CH00800"/>
<evidence type="ECO:0000313" key="2">
    <source>
        <dbReference type="EMBL" id="ANL83613.1"/>
    </source>
</evidence>
<keyword evidence="4" id="KW-1185">Reference proteome</keyword>